<reference evidence="4" key="1">
    <citation type="submission" date="2016-11" db="UniProtKB">
        <authorList>
            <consortium name="WormBaseParasite"/>
        </authorList>
    </citation>
    <scope>IDENTIFICATION</scope>
</reference>
<evidence type="ECO:0000313" key="4">
    <source>
        <dbReference type="WBParaSite" id="Hba_15321"/>
    </source>
</evidence>
<feature type="transmembrane region" description="Helical" evidence="2">
    <location>
        <begin position="108"/>
        <end position="128"/>
    </location>
</feature>
<evidence type="ECO:0000256" key="1">
    <source>
        <dbReference type="ARBA" id="ARBA00006803"/>
    </source>
</evidence>
<name>A0A1I7XD93_HETBA</name>
<dbReference type="AlphaFoldDB" id="A0A1I7XD93"/>
<evidence type="ECO:0000256" key="2">
    <source>
        <dbReference type="SAM" id="Phobius"/>
    </source>
</evidence>
<dbReference type="GO" id="GO:0016020">
    <property type="term" value="C:membrane"/>
    <property type="evidence" value="ECO:0007669"/>
    <property type="project" value="InterPro"/>
</dbReference>
<accession>A0A1I7XD93</accession>
<dbReference type="InterPro" id="IPR004151">
    <property type="entry name" value="7TM_GPCR_serpentine_rcpt_Sre"/>
</dbReference>
<dbReference type="Proteomes" id="UP000095283">
    <property type="component" value="Unplaced"/>
</dbReference>
<protein>
    <submittedName>
        <fullName evidence="4">7TM_GPCR_Srx domain-containing protein</fullName>
    </submittedName>
</protein>
<dbReference type="WBParaSite" id="Hba_15321">
    <property type="protein sequence ID" value="Hba_15321"/>
    <property type="gene ID" value="Hba_15321"/>
</dbReference>
<sequence length="225" mass="25406">MSSACELDGWSCGLFSLEMLLNLLYIPLTGLLFYFDLAPLQYMGGFIGLFGWMFVVAERATASMISARYEHQCRSLFFPIMLWAANGILAGLATFIKIRGILPYFDYYLLGFQIISVVTNLLGLLVIVHHNSIVYKARHSTMMQLTDRYQVDEIIRATKYVLPAAVGDLISKTGASARVFFGATMVLRSEKFDFLLKRGKRSNQVVANEANLASNHFDELREMWA</sequence>
<feature type="transmembrane region" description="Helical" evidence="2">
    <location>
        <begin position="12"/>
        <end position="34"/>
    </location>
</feature>
<keyword evidence="2" id="KW-1133">Transmembrane helix</keyword>
<dbReference type="Pfam" id="PF03125">
    <property type="entry name" value="Sre"/>
    <property type="match status" value="1"/>
</dbReference>
<feature type="transmembrane region" description="Helical" evidence="2">
    <location>
        <begin position="40"/>
        <end position="56"/>
    </location>
</feature>
<keyword evidence="2" id="KW-0812">Transmembrane</keyword>
<keyword evidence="3" id="KW-1185">Reference proteome</keyword>
<proteinExistence type="inferred from homology"/>
<keyword evidence="2" id="KW-0472">Membrane</keyword>
<feature type="transmembrane region" description="Helical" evidence="2">
    <location>
        <begin position="76"/>
        <end position="96"/>
    </location>
</feature>
<dbReference type="GO" id="GO:0007606">
    <property type="term" value="P:sensory perception of chemical stimulus"/>
    <property type="evidence" value="ECO:0007669"/>
    <property type="project" value="InterPro"/>
</dbReference>
<evidence type="ECO:0000313" key="3">
    <source>
        <dbReference type="Proteomes" id="UP000095283"/>
    </source>
</evidence>
<organism evidence="3 4">
    <name type="scientific">Heterorhabditis bacteriophora</name>
    <name type="common">Entomopathogenic nematode worm</name>
    <dbReference type="NCBI Taxonomy" id="37862"/>
    <lineage>
        <taxon>Eukaryota</taxon>
        <taxon>Metazoa</taxon>
        <taxon>Ecdysozoa</taxon>
        <taxon>Nematoda</taxon>
        <taxon>Chromadorea</taxon>
        <taxon>Rhabditida</taxon>
        <taxon>Rhabditina</taxon>
        <taxon>Rhabditomorpha</taxon>
        <taxon>Strongyloidea</taxon>
        <taxon>Heterorhabditidae</taxon>
        <taxon>Heterorhabditis</taxon>
    </lineage>
</organism>
<comment type="similarity">
    <text evidence="1">Belongs to the nematode receptor-like protein sre family.</text>
</comment>